<sequence length="742" mass="83756">MSIQNTTQTDFTVCSTPECAKTAQSILSFVDFNVDPCSDFYQYTCGSWLNKTTIAEDRTSAGTLETSTDVNTDIMHAILEGSYQDIYSHLFSTADGFHTDDQAKADKENFDTMKNYYDLCMNENKTNSLGPTPIYEIIAMVENNLFPVKDNNSTMIDKNATLWMSQTLAFLNKYDISTLNSISVGADDKRPDWNAIWFDQAELGLPSREYYSDPTAISKYKTGLEDILYKVLGDYSNNTQDADMRRLQSNKTGFGLWTKEKITASVDRYIAFETQLANISLKNDELQDPVKMYNPIKLEDFQAQNPTIDWTSILKALVSDDITIPDTIIVRTPEYYQRLNGLLSNGTVSLSTLQEYFIIQYVISRTYALDRESRAATQKMNGAISSGTSIEQARWRVCVGYTSKIFKNTMGRYYTLRKFGGENERKKAEELLTTIHQAWLDRLPNIEWLDEQTREKAIEKVNLIKHKVALSIVSPDLRQPNSIKEFNQGLYVNENSFLATENGASAFYASKTWNKIGKEIDKDEWYMSPQTVNAYYSPNENEIVIPAGIMQAPIYDAEQPEYLNYGGIGMVIGHELTHAFDSSGRKYDGNGNLVDWWTNATSAKFEEKTQCFIDQYSKFNISGPDSKTVNVNGKLTLGENLADNGGISASLSAYHSFLKSANHTDAQQRLPGLEKFSPEALFFINFGRLWCRKQRPELALRLVLTDEHSPSIARVNGVAQNSAEFAKVFNCPAGSPMNPVNK</sequence>
<feature type="domain" description="Peptidase M13 C-terminal" evidence="8">
    <location>
        <begin position="533"/>
        <end position="740"/>
    </location>
</feature>
<evidence type="ECO:0000259" key="9">
    <source>
        <dbReference type="Pfam" id="PF05649"/>
    </source>
</evidence>
<organism evidence="10 11">
    <name type="scientific">Rhizopus stolonifer</name>
    <name type="common">Rhizopus nigricans</name>
    <dbReference type="NCBI Taxonomy" id="4846"/>
    <lineage>
        <taxon>Eukaryota</taxon>
        <taxon>Fungi</taxon>
        <taxon>Fungi incertae sedis</taxon>
        <taxon>Mucoromycota</taxon>
        <taxon>Mucoromycotina</taxon>
        <taxon>Mucoromycetes</taxon>
        <taxon>Mucorales</taxon>
        <taxon>Mucorineae</taxon>
        <taxon>Rhizopodaceae</taxon>
        <taxon>Rhizopus</taxon>
    </lineage>
</organism>
<keyword evidence="5" id="KW-0378">Hydrolase</keyword>
<dbReference type="InterPro" id="IPR008753">
    <property type="entry name" value="Peptidase_M13_N"/>
</dbReference>
<evidence type="ECO:0000256" key="3">
    <source>
        <dbReference type="ARBA" id="ARBA00022670"/>
    </source>
</evidence>
<comment type="similarity">
    <text evidence="2">Belongs to the peptidase M13 family.</text>
</comment>
<dbReference type="AlphaFoldDB" id="A0A367J7T7"/>
<dbReference type="Pfam" id="PF01431">
    <property type="entry name" value="Peptidase_M13"/>
    <property type="match status" value="1"/>
</dbReference>
<gene>
    <name evidence="10" type="ORF">CU098_002675</name>
</gene>
<dbReference type="EMBL" id="PJQM01004084">
    <property type="protein sequence ID" value="RCH85801.1"/>
    <property type="molecule type" value="Genomic_DNA"/>
</dbReference>
<keyword evidence="7" id="KW-0482">Metalloprotease</keyword>
<reference evidence="10 11" key="1">
    <citation type="journal article" date="2018" name="G3 (Bethesda)">
        <title>Phylogenetic and Phylogenomic Definition of Rhizopus Species.</title>
        <authorList>
            <person name="Gryganskyi A.P."/>
            <person name="Golan J."/>
            <person name="Dolatabadi S."/>
            <person name="Mondo S."/>
            <person name="Robb S."/>
            <person name="Idnurm A."/>
            <person name="Muszewska A."/>
            <person name="Steczkiewicz K."/>
            <person name="Masonjones S."/>
            <person name="Liao H.L."/>
            <person name="Gajdeczka M.T."/>
            <person name="Anike F."/>
            <person name="Vuek A."/>
            <person name="Anishchenko I.M."/>
            <person name="Voigt K."/>
            <person name="de Hoog G.S."/>
            <person name="Smith M.E."/>
            <person name="Heitman J."/>
            <person name="Vilgalys R."/>
            <person name="Stajich J.E."/>
        </authorList>
    </citation>
    <scope>NUCLEOTIDE SEQUENCE [LARGE SCALE GENOMIC DNA]</scope>
    <source>
        <strain evidence="10 11">LSU 92-RS-03</strain>
    </source>
</reference>
<dbReference type="InterPro" id="IPR024079">
    <property type="entry name" value="MetalloPept_cat_dom_sf"/>
</dbReference>
<protein>
    <submittedName>
        <fullName evidence="10">Uncharacterized protein</fullName>
    </submittedName>
</protein>
<keyword evidence="6" id="KW-0862">Zinc</keyword>
<dbReference type="Gene3D" id="3.40.390.10">
    <property type="entry name" value="Collagenase (Catalytic Domain)"/>
    <property type="match status" value="1"/>
</dbReference>
<dbReference type="Proteomes" id="UP000253551">
    <property type="component" value="Unassembled WGS sequence"/>
</dbReference>
<evidence type="ECO:0000256" key="7">
    <source>
        <dbReference type="ARBA" id="ARBA00023049"/>
    </source>
</evidence>
<keyword evidence="3" id="KW-0645">Protease</keyword>
<dbReference type="OrthoDB" id="6475849at2759"/>
<evidence type="ECO:0000313" key="11">
    <source>
        <dbReference type="Proteomes" id="UP000253551"/>
    </source>
</evidence>
<evidence type="ECO:0000313" key="10">
    <source>
        <dbReference type="EMBL" id="RCH85801.1"/>
    </source>
</evidence>
<dbReference type="SUPFAM" id="SSF55486">
    <property type="entry name" value="Metalloproteases ('zincins'), catalytic domain"/>
    <property type="match status" value="1"/>
</dbReference>
<dbReference type="GO" id="GO:0005886">
    <property type="term" value="C:plasma membrane"/>
    <property type="evidence" value="ECO:0007669"/>
    <property type="project" value="TreeGrafter"/>
</dbReference>
<name>A0A367J7T7_RHIST</name>
<dbReference type="InterPro" id="IPR042089">
    <property type="entry name" value="Peptidase_M13_dom_2"/>
</dbReference>
<dbReference type="CDD" id="cd08662">
    <property type="entry name" value="M13"/>
    <property type="match status" value="1"/>
</dbReference>
<evidence type="ECO:0000256" key="1">
    <source>
        <dbReference type="ARBA" id="ARBA00001947"/>
    </source>
</evidence>
<comment type="cofactor">
    <cofactor evidence="1">
        <name>Zn(2+)</name>
        <dbReference type="ChEBI" id="CHEBI:29105"/>
    </cofactor>
</comment>
<dbReference type="PRINTS" id="PR00786">
    <property type="entry name" value="NEPRILYSIN"/>
</dbReference>
<evidence type="ECO:0000259" key="8">
    <source>
        <dbReference type="Pfam" id="PF01431"/>
    </source>
</evidence>
<comment type="caution">
    <text evidence="10">The sequence shown here is derived from an EMBL/GenBank/DDBJ whole genome shotgun (WGS) entry which is preliminary data.</text>
</comment>
<evidence type="ECO:0000256" key="6">
    <source>
        <dbReference type="ARBA" id="ARBA00022833"/>
    </source>
</evidence>
<keyword evidence="11" id="KW-1185">Reference proteome</keyword>
<keyword evidence="4" id="KW-0479">Metal-binding</keyword>
<feature type="domain" description="Peptidase M13 N-terminal" evidence="9">
    <location>
        <begin position="36"/>
        <end position="469"/>
    </location>
</feature>
<evidence type="ECO:0000256" key="5">
    <source>
        <dbReference type="ARBA" id="ARBA00022801"/>
    </source>
</evidence>
<dbReference type="PROSITE" id="PS51885">
    <property type="entry name" value="NEPRILYSIN"/>
    <property type="match status" value="1"/>
</dbReference>
<dbReference type="PANTHER" id="PTHR11733:SF167">
    <property type="entry name" value="FI17812P1-RELATED"/>
    <property type="match status" value="1"/>
</dbReference>
<feature type="non-terminal residue" evidence="10">
    <location>
        <position position="742"/>
    </location>
</feature>
<accession>A0A367J7T7</accession>
<dbReference type="InterPro" id="IPR000718">
    <property type="entry name" value="Peptidase_M13"/>
</dbReference>
<proteinExistence type="inferred from homology"/>
<dbReference type="STRING" id="4846.A0A367J7T7"/>
<dbReference type="GO" id="GO:0016485">
    <property type="term" value="P:protein processing"/>
    <property type="evidence" value="ECO:0007669"/>
    <property type="project" value="TreeGrafter"/>
</dbReference>
<dbReference type="PANTHER" id="PTHR11733">
    <property type="entry name" value="ZINC METALLOPROTEASE FAMILY M13 NEPRILYSIN-RELATED"/>
    <property type="match status" value="1"/>
</dbReference>
<dbReference type="GO" id="GO:0046872">
    <property type="term" value="F:metal ion binding"/>
    <property type="evidence" value="ECO:0007669"/>
    <property type="project" value="UniProtKB-KW"/>
</dbReference>
<dbReference type="InterPro" id="IPR018497">
    <property type="entry name" value="Peptidase_M13_C"/>
</dbReference>
<evidence type="ECO:0000256" key="2">
    <source>
        <dbReference type="ARBA" id="ARBA00007357"/>
    </source>
</evidence>
<dbReference type="GO" id="GO:0004222">
    <property type="term" value="F:metalloendopeptidase activity"/>
    <property type="evidence" value="ECO:0007669"/>
    <property type="project" value="InterPro"/>
</dbReference>
<dbReference type="Gene3D" id="1.10.1380.10">
    <property type="entry name" value="Neutral endopeptidase , domain2"/>
    <property type="match status" value="1"/>
</dbReference>
<dbReference type="Pfam" id="PF05649">
    <property type="entry name" value="Peptidase_M13_N"/>
    <property type="match status" value="1"/>
</dbReference>
<evidence type="ECO:0000256" key="4">
    <source>
        <dbReference type="ARBA" id="ARBA00022723"/>
    </source>
</evidence>